<keyword evidence="2" id="KW-1185">Reference proteome</keyword>
<organism evidence="1 2">
    <name type="scientific">Cetraspora pellucida</name>
    <dbReference type="NCBI Taxonomy" id="1433469"/>
    <lineage>
        <taxon>Eukaryota</taxon>
        <taxon>Fungi</taxon>
        <taxon>Fungi incertae sedis</taxon>
        <taxon>Mucoromycota</taxon>
        <taxon>Glomeromycotina</taxon>
        <taxon>Glomeromycetes</taxon>
        <taxon>Diversisporales</taxon>
        <taxon>Gigasporaceae</taxon>
        <taxon>Cetraspora</taxon>
    </lineage>
</organism>
<evidence type="ECO:0000313" key="1">
    <source>
        <dbReference type="EMBL" id="CAG8453805.1"/>
    </source>
</evidence>
<reference evidence="1" key="1">
    <citation type="submission" date="2021-06" db="EMBL/GenBank/DDBJ databases">
        <authorList>
            <person name="Kallberg Y."/>
            <person name="Tangrot J."/>
            <person name="Rosling A."/>
        </authorList>
    </citation>
    <scope>NUCLEOTIDE SEQUENCE</scope>
    <source>
        <strain evidence="1">FL966</strain>
    </source>
</reference>
<sequence length="71" mass="8359">MGYTIEYSRQFLKSAQTHPWSQVLRKFFSTCLFCPSIRAKVPEIPDLVQIRVCQDFQEIIDRESSVMIENC</sequence>
<protein>
    <submittedName>
        <fullName evidence="1">16708_t:CDS:1</fullName>
    </submittedName>
</protein>
<comment type="caution">
    <text evidence="1">The sequence shown here is derived from an EMBL/GenBank/DDBJ whole genome shotgun (WGS) entry which is preliminary data.</text>
</comment>
<dbReference type="EMBL" id="CAJVQA010000066">
    <property type="protein sequence ID" value="CAG8453805.1"/>
    <property type="molecule type" value="Genomic_DNA"/>
</dbReference>
<name>A0A9N8VKQ1_9GLOM</name>
<proteinExistence type="predicted"/>
<gene>
    <name evidence="1" type="ORF">CPELLU_LOCUS284</name>
</gene>
<accession>A0A9N8VKQ1</accession>
<evidence type="ECO:0000313" key="2">
    <source>
        <dbReference type="Proteomes" id="UP000789759"/>
    </source>
</evidence>
<dbReference type="AlphaFoldDB" id="A0A9N8VKQ1"/>
<dbReference type="Proteomes" id="UP000789759">
    <property type="component" value="Unassembled WGS sequence"/>
</dbReference>